<dbReference type="FunCoup" id="A0A6I8W357">
    <property type="interactions" value="1897"/>
</dbReference>
<dbReference type="GO" id="GO:0005737">
    <property type="term" value="C:cytoplasm"/>
    <property type="evidence" value="ECO:0007669"/>
    <property type="project" value="UniProtKB-SubCell"/>
</dbReference>
<feature type="domain" description="Importin N-terminal" evidence="8">
    <location>
        <begin position="29"/>
        <end position="99"/>
    </location>
</feature>
<evidence type="ECO:0000256" key="1">
    <source>
        <dbReference type="ARBA" id="ARBA00004123"/>
    </source>
</evidence>
<dbReference type="InterPro" id="IPR001494">
    <property type="entry name" value="Importin-beta_N"/>
</dbReference>
<dbReference type="RefSeq" id="XP_033237733.1">
    <property type="nucleotide sequence ID" value="XM_033381842.1"/>
</dbReference>
<dbReference type="PROSITE" id="PS50166">
    <property type="entry name" value="IMPORTIN_B_NT"/>
    <property type="match status" value="1"/>
</dbReference>
<dbReference type="InParanoid" id="A0A6I8W357"/>
<comment type="subcellular location">
    <subcellularLocation>
        <location evidence="2">Cytoplasm</location>
    </subcellularLocation>
    <subcellularLocation>
        <location evidence="1">Nucleus</location>
    </subcellularLocation>
</comment>
<organism evidence="9 10">
    <name type="scientific">Drosophila pseudoobscura pseudoobscura</name>
    <name type="common">Fruit fly</name>
    <dbReference type="NCBI Taxonomy" id="46245"/>
    <lineage>
        <taxon>Eukaryota</taxon>
        <taxon>Metazoa</taxon>
        <taxon>Ecdysozoa</taxon>
        <taxon>Arthropoda</taxon>
        <taxon>Hexapoda</taxon>
        <taxon>Insecta</taxon>
        <taxon>Pterygota</taxon>
        <taxon>Neoptera</taxon>
        <taxon>Endopterygota</taxon>
        <taxon>Diptera</taxon>
        <taxon>Brachycera</taxon>
        <taxon>Muscomorpha</taxon>
        <taxon>Ephydroidea</taxon>
        <taxon>Drosophilidae</taxon>
        <taxon>Drosophila</taxon>
        <taxon>Sophophora</taxon>
    </lineage>
</organism>
<keyword evidence="9" id="KW-1185">Reference proteome</keyword>
<dbReference type="AlphaFoldDB" id="A0A6I8W357"/>
<dbReference type="ExpressionAtlas" id="A0A6I8W357">
    <property type="expression patterns" value="baseline"/>
</dbReference>
<dbReference type="SMART" id="SM00913">
    <property type="entry name" value="IBN_N"/>
    <property type="match status" value="1"/>
</dbReference>
<dbReference type="SUPFAM" id="SSF48371">
    <property type="entry name" value="ARM repeat"/>
    <property type="match status" value="1"/>
</dbReference>
<name>A0A6I8W357_DROPS</name>
<proteinExistence type="inferred from homology"/>
<evidence type="ECO:0000256" key="5">
    <source>
        <dbReference type="ARBA" id="ARBA00022490"/>
    </source>
</evidence>
<dbReference type="InterPro" id="IPR011989">
    <property type="entry name" value="ARM-like"/>
</dbReference>
<dbReference type="PANTHER" id="PTHR21452:SF4">
    <property type="entry name" value="EXPORTIN-6"/>
    <property type="match status" value="1"/>
</dbReference>
<sequence length="1073" mass="120563">MHAASMSTVEVLLHEFYQPTTSNARKREIETNLLAFKSQPEAWQLCLRVATAGNSFTDNQFLWFFSTSTLEHTITRRWAQLTPSDRAQLRETLWNTYAQLGMLNGARRHRDTLAQLIALMGKREFPEQDPNYMQHCMELTKTRFALGINLLRVTSEEVVSNRGDLTTEWKQYFYSCISMCIPDVMDLVTKYLLIAVCHINGKDIQSTIPNTLMDFSLTSALPNDNQLSSSILELLGCVQHLVSWIRTELISEYFLMSILDLSQWRPANEPISLAALSVLNELLYLQKPLPYAGTLMGGVSSLLEQHNVNKQQSEMYSDKFRELLRLYTTKYAGKLMQEPEVLETFLNQLYGCTTELHGALDFTEKLDIWSPIIKAIAQQPAKITRFNHVFTQLVDEIMRRTQFEANKPELEVLDNELMEDDVCLSIQSHSIQLIQLILSPPLVGQTPTTEWQQFLDQCFECLALLASTRGAHIVFAQVFAHWSRPQMYLMSLEHALDHGSSRSYEAARKLKHANVGEILRDFATVCQAVVRLAPLMDTSTAAPGVADEMEAQLQMLSDSLLQTLQLLASNRIGGTDMDKATFQTDLDNLYAQVLLAIRSIFPLSKAMSSEELLHRLFAILGSIFAFNNSLSAASPIVQQAASELLLFISTVIRPKCLLDIPQIQSLLQAGPRLGTQLPRQVCINVHISLVSYMVLPWKCVPEQQQDYQRRQWMLREYIQGLAQNFLELDLSLAGESKVTATTLTLLGTFTSLIEYFKATGGNAKDMLASTFKPILNKALTIFNSYGLSSIAMAITVAEFSLSMLRSLPTHLGAQFIKEMITLFISVSSREQLTLSRLAVMEKILQMFKLIVEQPGSASLGLLPSILDFSTQQILPLLQQQNAATDSSEITSLLYALFDSVLTCKWQFFYKNQLSNGHSGGASGGGSNNFNCSDNLHPAHFMAILNAYGQMLVSGTDPSNVRSVLFSMQNVNERSRLYQRALFKEQLLASFQRALLNLLLSGEGSLHFDMIAQALYAMGQVDRRQLLESFAHASLPVAQTVLEEICQTSDIPTFTQRLTQLMQDAHCVHLSETT</sequence>
<keyword evidence="4" id="KW-0813">Transport</keyword>
<evidence type="ECO:0000256" key="7">
    <source>
        <dbReference type="ARBA" id="ARBA00023242"/>
    </source>
</evidence>
<dbReference type="GO" id="GO:0006611">
    <property type="term" value="P:protein export from nucleus"/>
    <property type="evidence" value="ECO:0007669"/>
    <property type="project" value="InterPro"/>
</dbReference>
<evidence type="ECO:0000313" key="10">
    <source>
        <dbReference type="RefSeq" id="XP_033237733.1"/>
    </source>
</evidence>
<gene>
    <name evidence="10" type="primary">ebo</name>
</gene>
<evidence type="ECO:0000256" key="4">
    <source>
        <dbReference type="ARBA" id="ARBA00022448"/>
    </source>
</evidence>
<dbReference type="GO" id="GO:0005049">
    <property type="term" value="F:nuclear export signal receptor activity"/>
    <property type="evidence" value="ECO:0007669"/>
    <property type="project" value="InterPro"/>
</dbReference>
<keyword evidence="6" id="KW-0653">Protein transport</keyword>
<dbReference type="InterPro" id="IPR040016">
    <property type="entry name" value="XPO6"/>
</dbReference>
<evidence type="ECO:0000256" key="2">
    <source>
        <dbReference type="ARBA" id="ARBA00004496"/>
    </source>
</evidence>
<keyword evidence="5" id="KW-0963">Cytoplasm</keyword>
<dbReference type="Gene3D" id="1.25.10.10">
    <property type="entry name" value="Leucine-rich Repeat Variant"/>
    <property type="match status" value="1"/>
</dbReference>
<reference evidence="10" key="1">
    <citation type="submission" date="2025-08" db="UniProtKB">
        <authorList>
            <consortium name="RefSeq"/>
        </authorList>
    </citation>
    <scope>IDENTIFICATION</scope>
    <source>
        <strain evidence="10">MV-25-SWS-2005</strain>
        <tissue evidence="10">Whole body</tissue>
    </source>
</reference>
<protein>
    <submittedName>
        <fullName evidence="10">Exportin-6-A isoform X1</fullName>
    </submittedName>
</protein>
<dbReference type="GO" id="GO:0031267">
    <property type="term" value="F:small GTPase binding"/>
    <property type="evidence" value="ECO:0007669"/>
    <property type="project" value="InterPro"/>
</dbReference>
<dbReference type="InterPro" id="IPR016024">
    <property type="entry name" value="ARM-type_fold"/>
</dbReference>
<dbReference type="PANTHER" id="PTHR21452">
    <property type="entry name" value="EXPORTIN-6"/>
    <property type="match status" value="1"/>
</dbReference>
<accession>A0A6I8W357</accession>
<evidence type="ECO:0000256" key="3">
    <source>
        <dbReference type="ARBA" id="ARBA00009466"/>
    </source>
</evidence>
<dbReference type="GO" id="GO:0005634">
    <property type="term" value="C:nucleus"/>
    <property type="evidence" value="ECO:0007669"/>
    <property type="project" value="UniProtKB-SubCell"/>
</dbReference>
<evidence type="ECO:0000256" key="6">
    <source>
        <dbReference type="ARBA" id="ARBA00022927"/>
    </source>
</evidence>
<evidence type="ECO:0000259" key="8">
    <source>
        <dbReference type="PROSITE" id="PS50166"/>
    </source>
</evidence>
<dbReference type="Pfam" id="PF03810">
    <property type="entry name" value="IBN_N"/>
    <property type="match status" value="1"/>
</dbReference>
<keyword evidence="7" id="KW-0539">Nucleus</keyword>
<dbReference type="Proteomes" id="UP000001819">
    <property type="component" value="Chromosome X"/>
</dbReference>
<evidence type="ECO:0000313" key="9">
    <source>
        <dbReference type="Proteomes" id="UP000001819"/>
    </source>
</evidence>
<comment type="similarity">
    <text evidence="3">Belongs to the exportin family.</text>
</comment>